<proteinExistence type="predicted"/>
<evidence type="ECO:0000313" key="3">
    <source>
        <dbReference type="Proteomes" id="UP001465668"/>
    </source>
</evidence>
<reference evidence="2 3" key="1">
    <citation type="submission" date="2024-02" db="EMBL/GenBank/DDBJ databases">
        <title>First draft genome assembly of two strains of Seiridium cardinale.</title>
        <authorList>
            <person name="Emiliani G."/>
            <person name="Scali E."/>
        </authorList>
    </citation>
    <scope>NUCLEOTIDE SEQUENCE [LARGE SCALE GENOMIC DNA]</scope>
    <source>
        <strain evidence="2 3">BM-138-000479</strain>
    </source>
</reference>
<comment type="caution">
    <text evidence="2">The sequence shown here is derived from an EMBL/GenBank/DDBJ whole genome shotgun (WGS) entry which is preliminary data.</text>
</comment>
<sequence>MQDYTDRMPSEMAAKALWPFALKVYVGGVNAVSGLPIQENEQTRQKRLQMLKDGKQIQDYMVVPCQTWLDGFMSEDGKFTQFIAKPKGSGFGVEAQATGEGKMGGMQIEIIPVKFEVPKKLDVRYKNMQEQFFKRTLALAEKGLGEQSTLFDLKNLLQDEFEIAVKDQVLDADTSGLNILNNLNASEADAKSIKLGSLYFKPNLTLKLSHIEPQFADLFQYGYDAARAASSAVLMGLEQEMISEILPSPPAPVAPLSVDGGTTPWVGNSGMRRISRKNSPARGSAGAPASVPKVKEMGLAAGAFSQVTGLPPPPTPIDAKTYASYGFPFFESWGDEVPERVHVIGQFQSTFRPVDVLKKELEDLKLAD</sequence>
<name>A0ABR2XZV3_9PEZI</name>
<feature type="compositionally biased region" description="Low complexity" evidence="1">
    <location>
        <begin position="280"/>
        <end position="289"/>
    </location>
</feature>
<dbReference type="EMBL" id="JARVKM010000012">
    <property type="protein sequence ID" value="KAK9779169.1"/>
    <property type="molecule type" value="Genomic_DNA"/>
</dbReference>
<evidence type="ECO:0000256" key="1">
    <source>
        <dbReference type="SAM" id="MobiDB-lite"/>
    </source>
</evidence>
<evidence type="ECO:0000313" key="2">
    <source>
        <dbReference type="EMBL" id="KAK9779169.1"/>
    </source>
</evidence>
<dbReference type="Proteomes" id="UP001465668">
    <property type="component" value="Unassembled WGS sequence"/>
</dbReference>
<gene>
    <name evidence="2" type="ORF">SCAR479_04036</name>
</gene>
<feature type="region of interest" description="Disordered" evidence="1">
    <location>
        <begin position="267"/>
        <end position="289"/>
    </location>
</feature>
<accession>A0ABR2XZV3</accession>
<keyword evidence="3" id="KW-1185">Reference proteome</keyword>
<protein>
    <submittedName>
        <fullName evidence="2">Uncharacterized protein</fullName>
    </submittedName>
</protein>
<organism evidence="2 3">
    <name type="scientific">Seiridium cardinale</name>
    <dbReference type="NCBI Taxonomy" id="138064"/>
    <lineage>
        <taxon>Eukaryota</taxon>
        <taxon>Fungi</taxon>
        <taxon>Dikarya</taxon>
        <taxon>Ascomycota</taxon>
        <taxon>Pezizomycotina</taxon>
        <taxon>Sordariomycetes</taxon>
        <taxon>Xylariomycetidae</taxon>
        <taxon>Amphisphaeriales</taxon>
        <taxon>Sporocadaceae</taxon>
        <taxon>Seiridium</taxon>
    </lineage>
</organism>